<sequence>MPVDIPNINANLISFYPLIQGCRYYIRYILNSFSCHFGHEVLSYRQITAFTVIANHLVALQQIHFPPGSPRPVVTYYRIFHMNAAIFNSPPQSTTVTHHPSLSPTVPCHPTPYPESSWLTLYGTPPGAKTAVLHSDCPGRTTDSRPVLSRPLGSPPTGPLSSWVHWLRNRSSVSTLATLLPNQLNSPTTAFNEENRLVLRHSMRLLSFFCLKIAIKGHIQTLDSRD</sequence>
<dbReference type="Proteomes" id="UP000276215">
    <property type="component" value="Unassembled WGS sequence"/>
</dbReference>
<protein>
    <submittedName>
        <fullName evidence="1">Uncharacterized protein</fullName>
    </submittedName>
</protein>
<evidence type="ECO:0000313" key="2">
    <source>
        <dbReference type="Proteomes" id="UP000276215"/>
    </source>
</evidence>
<proteinExistence type="predicted"/>
<name>A0A3N4JTY4_9PEZI</name>
<organism evidence="1 2">
    <name type="scientific">Choiromyces venosus 120613-1</name>
    <dbReference type="NCBI Taxonomy" id="1336337"/>
    <lineage>
        <taxon>Eukaryota</taxon>
        <taxon>Fungi</taxon>
        <taxon>Dikarya</taxon>
        <taxon>Ascomycota</taxon>
        <taxon>Pezizomycotina</taxon>
        <taxon>Pezizomycetes</taxon>
        <taxon>Pezizales</taxon>
        <taxon>Tuberaceae</taxon>
        <taxon>Choiromyces</taxon>
    </lineage>
</organism>
<gene>
    <name evidence="1" type="ORF">L873DRAFT_823440</name>
</gene>
<reference evidence="1 2" key="1">
    <citation type="journal article" date="2018" name="Nat. Ecol. Evol.">
        <title>Pezizomycetes genomes reveal the molecular basis of ectomycorrhizal truffle lifestyle.</title>
        <authorList>
            <person name="Murat C."/>
            <person name="Payen T."/>
            <person name="Noel B."/>
            <person name="Kuo A."/>
            <person name="Morin E."/>
            <person name="Chen J."/>
            <person name="Kohler A."/>
            <person name="Krizsan K."/>
            <person name="Balestrini R."/>
            <person name="Da Silva C."/>
            <person name="Montanini B."/>
            <person name="Hainaut M."/>
            <person name="Levati E."/>
            <person name="Barry K.W."/>
            <person name="Belfiori B."/>
            <person name="Cichocki N."/>
            <person name="Clum A."/>
            <person name="Dockter R.B."/>
            <person name="Fauchery L."/>
            <person name="Guy J."/>
            <person name="Iotti M."/>
            <person name="Le Tacon F."/>
            <person name="Lindquist E.A."/>
            <person name="Lipzen A."/>
            <person name="Malagnac F."/>
            <person name="Mello A."/>
            <person name="Molinier V."/>
            <person name="Miyauchi S."/>
            <person name="Poulain J."/>
            <person name="Riccioni C."/>
            <person name="Rubini A."/>
            <person name="Sitrit Y."/>
            <person name="Splivallo R."/>
            <person name="Traeger S."/>
            <person name="Wang M."/>
            <person name="Zifcakova L."/>
            <person name="Wipf D."/>
            <person name="Zambonelli A."/>
            <person name="Paolocci F."/>
            <person name="Nowrousian M."/>
            <person name="Ottonello S."/>
            <person name="Baldrian P."/>
            <person name="Spatafora J.W."/>
            <person name="Henrissat B."/>
            <person name="Nagy L.G."/>
            <person name="Aury J.M."/>
            <person name="Wincker P."/>
            <person name="Grigoriev I.V."/>
            <person name="Bonfante P."/>
            <person name="Martin F.M."/>
        </authorList>
    </citation>
    <scope>NUCLEOTIDE SEQUENCE [LARGE SCALE GENOMIC DNA]</scope>
    <source>
        <strain evidence="1 2">120613-1</strain>
    </source>
</reference>
<dbReference type="AlphaFoldDB" id="A0A3N4JTY4"/>
<accession>A0A3N4JTY4</accession>
<evidence type="ECO:0000313" key="1">
    <source>
        <dbReference type="EMBL" id="RPB00302.1"/>
    </source>
</evidence>
<dbReference type="EMBL" id="ML120381">
    <property type="protein sequence ID" value="RPB00302.1"/>
    <property type="molecule type" value="Genomic_DNA"/>
</dbReference>
<keyword evidence="2" id="KW-1185">Reference proteome</keyword>